<dbReference type="InterPro" id="IPR051630">
    <property type="entry name" value="Corepressor-Demethylase"/>
</dbReference>
<dbReference type="GO" id="GO:0044666">
    <property type="term" value="C:MLL3/4 complex"/>
    <property type="evidence" value="ECO:0007669"/>
    <property type="project" value="TreeGrafter"/>
</dbReference>
<dbReference type="InterPro" id="IPR011990">
    <property type="entry name" value="TPR-like_helical_dom_sf"/>
</dbReference>
<dbReference type="InterPro" id="IPR019734">
    <property type="entry name" value="TPR_rpt"/>
</dbReference>
<keyword evidence="2" id="KW-0539">Nucleus</keyword>
<dbReference type="PANTHER" id="PTHR14017">
    <property type="entry name" value="LYSINE-SPECIFIC DEMETHYLASE"/>
    <property type="match status" value="1"/>
</dbReference>
<dbReference type="VEuPathDB" id="VectorBase:AAEL019516"/>
<dbReference type="GO" id="GO:0031490">
    <property type="term" value="F:chromatin DNA binding"/>
    <property type="evidence" value="ECO:0007669"/>
    <property type="project" value="TreeGrafter"/>
</dbReference>
<reference evidence="6" key="1">
    <citation type="submission" date="2005-10" db="EMBL/GenBank/DDBJ databases">
        <authorList>
            <person name="Loftus B.J."/>
            <person name="Nene V.M."/>
            <person name="Hannick L.I."/>
            <person name="Bidwell S."/>
            <person name="Haas B."/>
            <person name="Amedeo P."/>
            <person name="Orvis J."/>
            <person name="Wortman J.R."/>
            <person name="White O.R."/>
            <person name="Salzberg S."/>
            <person name="Shumway M."/>
            <person name="Koo H."/>
            <person name="Zhao Y."/>
            <person name="Holmes M."/>
            <person name="Miller J."/>
            <person name="Schatz M."/>
            <person name="Pop M."/>
            <person name="Pai G."/>
            <person name="Utterback T."/>
            <person name="Rogers Y.-H."/>
            <person name="Kravitz S."/>
            <person name="Fraser C.M."/>
        </authorList>
    </citation>
    <scope>NUCLEOTIDE SEQUENCE</scope>
    <source>
        <strain evidence="6">Liverpool</strain>
    </source>
</reference>
<comment type="similarity">
    <text evidence="3">Belongs to the UTX family.</text>
</comment>
<evidence type="ECO:0000313" key="6">
    <source>
        <dbReference type="EMBL" id="EAT32966.1"/>
    </source>
</evidence>
<dbReference type="OMA" id="KPTFEIC"/>
<feature type="region of interest" description="Disordered" evidence="5">
    <location>
        <begin position="41"/>
        <end position="141"/>
    </location>
</feature>
<dbReference type="HOGENOM" id="CLU_1103542_0_0_1"/>
<name>Q16FE4_AEDAE</name>
<evidence type="ECO:0000256" key="4">
    <source>
        <dbReference type="PROSITE-ProRule" id="PRU00339"/>
    </source>
</evidence>
<dbReference type="GO" id="GO:0000978">
    <property type="term" value="F:RNA polymerase II cis-regulatory region sequence-specific DNA binding"/>
    <property type="evidence" value="ECO:0007669"/>
    <property type="project" value="TreeGrafter"/>
</dbReference>
<evidence type="ECO:0000256" key="5">
    <source>
        <dbReference type="SAM" id="MobiDB-lite"/>
    </source>
</evidence>
<reference evidence="6" key="2">
    <citation type="journal article" date="2007" name="Science">
        <title>Genome sequence of Aedes aegypti, a major arbovirus vector.</title>
        <authorList>
            <person name="Nene V."/>
            <person name="Wortman J.R."/>
            <person name="Lawson D."/>
            <person name="Haas B."/>
            <person name="Kodira C."/>
            <person name="Tu Z.J."/>
            <person name="Loftus B."/>
            <person name="Xi Z."/>
            <person name="Megy K."/>
            <person name="Grabherr M."/>
            <person name="Ren Q."/>
            <person name="Zdobnov E.M."/>
            <person name="Lobo N.F."/>
            <person name="Campbell K.S."/>
            <person name="Brown S.E."/>
            <person name="Bonaldo M.F."/>
            <person name="Zhu J."/>
            <person name="Sinkins S.P."/>
            <person name="Hogenkamp D.G."/>
            <person name="Amedeo P."/>
            <person name="Arensburger P."/>
            <person name="Atkinson P.W."/>
            <person name="Bidwell S."/>
            <person name="Biedler J."/>
            <person name="Birney E."/>
            <person name="Bruggner R.V."/>
            <person name="Costas J."/>
            <person name="Coy M.R."/>
            <person name="Crabtree J."/>
            <person name="Crawford M."/>
            <person name="Debruyn B."/>
            <person name="Decaprio D."/>
            <person name="Eiglmeier K."/>
            <person name="Eisenstadt E."/>
            <person name="El-Dorry H."/>
            <person name="Gelbart W.M."/>
            <person name="Gomes S.L."/>
            <person name="Hammond M."/>
            <person name="Hannick L.I."/>
            <person name="Hogan J.R."/>
            <person name="Holmes M.H."/>
            <person name="Jaffe D."/>
            <person name="Johnston J.S."/>
            <person name="Kennedy R.C."/>
            <person name="Koo H."/>
            <person name="Kravitz S."/>
            <person name="Kriventseva E.V."/>
            <person name="Kulp D."/>
            <person name="Labutti K."/>
            <person name="Lee E."/>
            <person name="Li S."/>
            <person name="Lovin D.D."/>
            <person name="Mao C."/>
            <person name="Mauceli E."/>
            <person name="Menck C.F."/>
            <person name="Miller J.R."/>
            <person name="Montgomery P."/>
            <person name="Mori A."/>
            <person name="Nascimento A.L."/>
            <person name="Naveira H.F."/>
            <person name="Nusbaum C."/>
            <person name="O'leary S."/>
            <person name="Orvis J."/>
            <person name="Pertea M."/>
            <person name="Quesneville H."/>
            <person name="Reidenbach K.R."/>
            <person name="Rogers Y.H."/>
            <person name="Roth C.W."/>
            <person name="Schneider J.R."/>
            <person name="Schatz M."/>
            <person name="Shumway M."/>
            <person name="Stanke M."/>
            <person name="Stinson E.O."/>
            <person name="Tubio J.M."/>
            <person name="Vanzee J.P."/>
            <person name="Verjovski-Almeida S."/>
            <person name="Werner D."/>
            <person name="White O."/>
            <person name="Wyder S."/>
            <person name="Zeng Q."/>
            <person name="Zhao Q."/>
            <person name="Zhao Y."/>
            <person name="Hill C.A."/>
            <person name="Raikhel A.S."/>
            <person name="Soares M.B."/>
            <person name="Knudson D.L."/>
            <person name="Lee N.H."/>
            <person name="Galagan J."/>
            <person name="Salzberg S.L."/>
            <person name="Paulsen I.T."/>
            <person name="Dimopoulos G."/>
            <person name="Collins F.H."/>
            <person name="Birren B."/>
            <person name="Fraser-Liggett C.M."/>
            <person name="Severson D.W."/>
        </authorList>
    </citation>
    <scope>NUCLEOTIDE SEQUENCE [LARGE SCALE GENOMIC DNA]</scope>
    <source>
        <strain evidence="6">Liverpool</strain>
    </source>
</reference>
<dbReference type="Gene3D" id="1.25.40.10">
    <property type="entry name" value="Tetratricopeptide repeat domain"/>
    <property type="match status" value="1"/>
</dbReference>
<dbReference type="SUPFAM" id="SSF48452">
    <property type="entry name" value="TPR-like"/>
    <property type="match status" value="1"/>
</dbReference>
<dbReference type="EMBL" id="CH478458">
    <property type="protein sequence ID" value="EAT32966.1"/>
    <property type="molecule type" value="Genomic_DNA"/>
</dbReference>
<dbReference type="PaxDb" id="7159-AAEL014793-PA"/>
<dbReference type="STRING" id="7159.Q16FE4"/>
<reference evidence="6" key="3">
    <citation type="submission" date="2012-09" db="EMBL/GenBank/DDBJ databases">
        <authorList>
            <consortium name="VectorBase"/>
        </authorList>
    </citation>
    <scope>NUCLEOTIDE SEQUENCE</scope>
    <source>
        <strain evidence="6">Liverpool</strain>
    </source>
</reference>
<organism evidence="6 7">
    <name type="scientific">Aedes aegypti</name>
    <name type="common">Yellowfever mosquito</name>
    <name type="synonym">Culex aegypti</name>
    <dbReference type="NCBI Taxonomy" id="7159"/>
    <lineage>
        <taxon>Eukaryota</taxon>
        <taxon>Metazoa</taxon>
        <taxon>Ecdysozoa</taxon>
        <taxon>Arthropoda</taxon>
        <taxon>Hexapoda</taxon>
        <taxon>Insecta</taxon>
        <taxon>Pterygota</taxon>
        <taxon>Neoptera</taxon>
        <taxon>Endopterygota</taxon>
        <taxon>Diptera</taxon>
        <taxon>Nematocera</taxon>
        <taxon>Culicoidea</taxon>
        <taxon>Culicidae</taxon>
        <taxon>Culicinae</taxon>
        <taxon>Aedini</taxon>
        <taxon>Aedes</taxon>
        <taxon>Stegomyia</taxon>
    </lineage>
</organism>
<evidence type="ECO:0000256" key="2">
    <source>
        <dbReference type="ARBA" id="ARBA00023242"/>
    </source>
</evidence>
<evidence type="ECO:0000256" key="3">
    <source>
        <dbReference type="ARBA" id="ARBA00034483"/>
    </source>
</evidence>
<dbReference type="PROSITE" id="PS50005">
    <property type="entry name" value="TPR"/>
    <property type="match status" value="1"/>
</dbReference>
<gene>
    <name evidence="6" type="ORF">AaeL_AAEL014793</name>
</gene>
<dbReference type="eggNOG" id="KOG1124">
    <property type="taxonomic scope" value="Eukaryota"/>
</dbReference>
<dbReference type="Proteomes" id="UP000682892">
    <property type="component" value="Unassembled WGS sequence"/>
</dbReference>
<feature type="compositionally biased region" description="Basic and acidic residues" evidence="5">
    <location>
        <begin position="99"/>
        <end position="119"/>
    </location>
</feature>
<evidence type="ECO:0000313" key="7">
    <source>
        <dbReference type="Proteomes" id="UP000682892"/>
    </source>
</evidence>
<dbReference type="GO" id="GO:0010468">
    <property type="term" value="P:regulation of gene expression"/>
    <property type="evidence" value="ECO:0007669"/>
    <property type="project" value="TreeGrafter"/>
</dbReference>
<dbReference type="PANTHER" id="PTHR14017:SF1">
    <property type="entry name" value="LD02225P"/>
    <property type="match status" value="1"/>
</dbReference>
<sequence length="259" mass="28731">MEYQQKSNKSRKGQYMKPTFEICGKLQIAVKYLERMLIQAQNQKEQQSGKPSPESDEAKAMASSDSSDSDVKIKTESGTDVAEAMAVDENLPGDIMSDVEMKDLSERKVVKTESGEEGSKVLGNSGGGDGSGSDTAEGIRKDTADSDLSVAVKDINIDPKTYCKLGHFHLLLEDYEKALSAYQKFYSLKSDHWKDPAFLYGLGLVYFHYNAFRCSKSVFATTKPPIQPPPERLVRAQLVSITGEEVNDTYLPHQTQRNP</sequence>
<proteinExistence type="inferred from homology"/>
<dbReference type="PhylomeDB" id="Q16FE4"/>
<accession>Q16FE4</accession>
<comment type="subcellular location">
    <subcellularLocation>
        <location evidence="1">Nucleus</location>
    </subcellularLocation>
</comment>
<dbReference type="GO" id="GO:0071558">
    <property type="term" value="F:histone H3K27me2/H3K27me3 demethylase activity"/>
    <property type="evidence" value="ECO:0007669"/>
    <property type="project" value="TreeGrafter"/>
</dbReference>
<protein>
    <submittedName>
        <fullName evidence="6">AAEL014793-PA</fullName>
    </submittedName>
</protein>
<feature type="compositionally biased region" description="Polar residues" evidence="5">
    <location>
        <begin position="41"/>
        <end position="50"/>
    </location>
</feature>
<keyword evidence="4" id="KW-0802">TPR repeat</keyword>
<feature type="repeat" description="TPR" evidence="4">
    <location>
        <begin position="159"/>
        <end position="192"/>
    </location>
</feature>
<dbReference type="AlphaFoldDB" id="Q16FE4"/>
<evidence type="ECO:0000256" key="1">
    <source>
        <dbReference type="ARBA" id="ARBA00004123"/>
    </source>
</evidence>